<dbReference type="GO" id="GO:0008757">
    <property type="term" value="F:S-adenosylmethionine-dependent methyltransferase activity"/>
    <property type="evidence" value="ECO:0007669"/>
    <property type="project" value="InterPro"/>
</dbReference>
<keyword evidence="2" id="KW-0489">Methyltransferase</keyword>
<gene>
    <name evidence="2" type="ORF">SAMN05421837_104524</name>
</gene>
<protein>
    <submittedName>
        <fullName evidence="2">Ubiquinone/menaquinone biosynthesis C-methylase UbiE</fullName>
    </submittedName>
</protein>
<keyword evidence="3" id="KW-1185">Reference proteome</keyword>
<dbReference type="GO" id="GO:0032259">
    <property type="term" value="P:methylation"/>
    <property type="evidence" value="ECO:0007669"/>
    <property type="project" value="UniProtKB-KW"/>
</dbReference>
<keyword evidence="2" id="KW-0808">Transferase</keyword>
<dbReference type="Gene3D" id="3.40.50.150">
    <property type="entry name" value="Vaccinia Virus protein VP39"/>
    <property type="match status" value="1"/>
</dbReference>
<dbReference type="InterPro" id="IPR013216">
    <property type="entry name" value="Methyltransf_11"/>
</dbReference>
<evidence type="ECO:0000313" key="3">
    <source>
        <dbReference type="Proteomes" id="UP000198878"/>
    </source>
</evidence>
<dbReference type="SUPFAM" id="SSF53335">
    <property type="entry name" value="S-adenosyl-L-methionine-dependent methyltransferases"/>
    <property type="match status" value="1"/>
</dbReference>
<dbReference type="STRING" id="218821.SAMN05421837_104524"/>
<dbReference type="AlphaFoldDB" id="A0A1H5QSQ2"/>
<dbReference type="InterPro" id="IPR029063">
    <property type="entry name" value="SAM-dependent_MTases_sf"/>
</dbReference>
<dbReference type="Proteomes" id="UP000198878">
    <property type="component" value="Unassembled WGS sequence"/>
</dbReference>
<name>A0A1H5QSQ2_9PSEU</name>
<organism evidence="2 3">
    <name type="scientific">Amycolatopsis pretoriensis</name>
    <dbReference type="NCBI Taxonomy" id="218821"/>
    <lineage>
        <taxon>Bacteria</taxon>
        <taxon>Bacillati</taxon>
        <taxon>Actinomycetota</taxon>
        <taxon>Actinomycetes</taxon>
        <taxon>Pseudonocardiales</taxon>
        <taxon>Pseudonocardiaceae</taxon>
        <taxon>Amycolatopsis</taxon>
    </lineage>
</organism>
<keyword evidence="2" id="KW-0830">Ubiquinone</keyword>
<accession>A0A1H5QSQ2</accession>
<reference evidence="3" key="1">
    <citation type="submission" date="2016-10" db="EMBL/GenBank/DDBJ databases">
        <authorList>
            <person name="Varghese N."/>
            <person name="Submissions S."/>
        </authorList>
    </citation>
    <scope>NUCLEOTIDE SEQUENCE [LARGE SCALE GENOMIC DNA]</scope>
    <source>
        <strain evidence="3">DSM 44654</strain>
    </source>
</reference>
<sequence length="257" mass="27718">MCGVLEGYAPGYGRDAVSMMSARTAVERATFAQPLFAPGTWVVDLGCGPGSITLGLAAESRVTGLDLDAGQVELARAAARRAGRSTVDFLVASAYDLPFATGSVDVAFSHALFEHLSRPLDALAELRRVLRPGGRLALSTSDWSKARLRPKTANVDAALRGHYLLRRQAGGNPFAGRVIADQCAAAGFTDVVSRARYRSDMSYRDLARYVETRLEAALKEEGRDRDQLASAARSAWMWTRGGDGDFSQCWVEVTATR</sequence>
<evidence type="ECO:0000259" key="1">
    <source>
        <dbReference type="Pfam" id="PF08241"/>
    </source>
</evidence>
<dbReference type="PANTHER" id="PTHR43591">
    <property type="entry name" value="METHYLTRANSFERASE"/>
    <property type="match status" value="1"/>
</dbReference>
<dbReference type="CDD" id="cd02440">
    <property type="entry name" value="AdoMet_MTases"/>
    <property type="match status" value="1"/>
</dbReference>
<proteinExistence type="predicted"/>
<dbReference type="Pfam" id="PF08241">
    <property type="entry name" value="Methyltransf_11"/>
    <property type="match status" value="1"/>
</dbReference>
<evidence type="ECO:0000313" key="2">
    <source>
        <dbReference type="EMBL" id="SEF29069.1"/>
    </source>
</evidence>
<dbReference type="EMBL" id="FNUJ01000004">
    <property type="protein sequence ID" value="SEF29069.1"/>
    <property type="molecule type" value="Genomic_DNA"/>
</dbReference>
<feature type="domain" description="Methyltransferase type 11" evidence="1">
    <location>
        <begin position="43"/>
        <end position="137"/>
    </location>
</feature>